<gene>
    <name evidence="3" type="ORF">ACOF00016_LOCUS665</name>
</gene>
<accession>A0A7S3P3H9</accession>
<feature type="transmembrane region" description="Helical" evidence="2">
    <location>
        <begin position="394"/>
        <end position="417"/>
    </location>
</feature>
<dbReference type="Pfam" id="PF03842">
    <property type="entry name" value="Silic_transp"/>
    <property type="match status" value="1"/>
</dbReference>
<keyword evidence="2" id="KW-1133">Transmembrane helix</keyword>
<dbReference type="EMBL" id="HBIM01000763">
    <property type="protein sequence ID" value="CAE0402375.1"/>
    <property type="molecule type" value="Transcribed_RNA"/>
</dbReference>
<dbReference type="AlphaFoldDB" id="A0A7S3P3H9"/>
<feature type="transmembrane region" description="Helical" evidence="2">
    <location>
        <begin position="105"/>
        <end position="129"/>
    </location>
</feature>
<feature type="compositionally biased region" description="Acidic residues" evidence="1">
    <location>
        <begin position="538"/>
        <end position="548"/>
    </location>
</feature>
<dbReference type="GO" id="GO:0015708">
    <property type="term" value="P:silicic acid import across plasma membrane"/>
    <property type="evidence" value="ECO:0007669"/>
    <property type="project" value="InterPro"/>
</dbReference>
<name>A0A7S3P3H9_9STRA</name>
<keyword evidence="2" id="KW-0812">Transmembrane</keyword>
<sequence>MTDPVNAVKSIYSVALLIFSLIVICALMFDEQTSLSQDVHPVLAFFIFWAALLWLSMVEGGQASMVGLPPIDRSLYKESHPISHAICEWGHRGDNLDRYLMGRQFMVLALVFVINMSGAPVADATVLGLPEIVTNIFLKSGLAMILTTCMIGQLNTQVNASHCMLDYNNTHFMTFTLYVAMGIEASGLLHASYLIQIIVAKMAGKPIESNEPPRDGLTSFIFWTKVLVSTALLIFALIVTFIALFDGKTTMWEGIPYVISMIVTIALWCVVGMLEGMQIAFFAVSKITEEERNTSVWAKKTCDLLFANGGRGLPGFMIGRQLCVVSCFFVAARATSMDIEDGESNVLGVPDGVQKFFDTGLLGAFITTIIASIAWQLVASAFPLAFLSTPITYILLRICLALEATGICNGAWVIAAVHKKAVAFQKDEVYVGTAEERANMGKADSVVQSLVGHLSGSAFPAGHELPTQEYEADYSSQRAKIVANIKDLRKLIDEASTADEKAVYESSLNHELSSLKKINGEQGELASRRATAVKDIEEGTDGENSEHE</sequence>
<feature type="transmembrane region" description="Helical" evidence="2">
    <location>
        <begin position="41"/>
        <end position="58"/>
    </location>
</feature>
<reference evidence="3" key="1">
    <citation type="submission" date="2021-01" db="EMBL/GenBank/DDBJ databases">
        <authorList>
            <person name="Corre E."/>
            <person name="Pelletier E."/>
            <person name="Niang G."/>
            <person name="Scheremetjew M."/>
            <person name="Finn R."/>
            <person name="Kale V."/>
            <person name="Holt S."/>
            <person name="Cochrane G."/>
            <person name="Meng A."/>
            <person name="Brown T."/>
            <person name="Cohen L."/>
        </authorList>
    </citation>
    <scope>NUCLEOTIDE SEQUENCE</scope>
    <source>
        <strain evidence="3">CCMP127</strain>
    </source>
</reference>
<feature type="transmembrane region" description="Helical" evidence="2">
    <location>
        <begin position="12"/>
        <end position="29"/>
    </location>
</feature>
<feature type="transmembrane region" description="Helical" evidence="2">
    <location>
        <begin position="175"/>
        <end position="199"/>
    </location>
</feature>
<feature type="transmembrane region" description="Helical" evidence="2">
    <location>
        <begin position="361"/>
        <end position="382"/>
    </location>
</feature>
<dbReference type="InterPro" id="IPR004693">
    <property type="entry name" value="Silicon_transpt"/>
</dbReference>
<proteinExistence type="predicted"/>
<evidence type="ECO:0000256" key="2">
    <source>
        <dbReference type="SAM" id="Phobius"/>
    </source>
</evidence>
<feature type="region of interest" description="Disordered" evidence="1">
    <location>
        <begin position="523"/>
        <end position="548"/>
    </location>
</feature>
<feature type="transmembrane region" description="Helical" evidence="2">
    <location>
        <begin position="257"/>
        <end position="284"/>
    </location>
</feature>
<organism evidence="3">
    <name type="scientific">Amphora coffeiformis</name>
    <dbReference type="NCBI Taxonomy" id="265554"/>
    <lineage>
        <taxon>Eukaryota</taxon>
        <taxon>Sar</taxon>
        <taxon>Stramenopiles</taxon>
        <taxon>Ochrophyta</taxon>
        <taxon>Bacillariophyta</taxon>
        <taxon>Bacillariophyceae</taxon>
        <taxon>Bacillariophycidae</taxon>
        <taxon>Thalassiophysales</taxon>
        <taxon>Catenulaceae</taxon>
        <taxon>Amphora</taxon>
    </lineage>
</organism>
<evidence type="ECO:0000313" key="3">
    <source>
        <dbReference type="EMBL" id="CAE0402375.1"/>
    </source>
</evidence>
<evidence type="ECO:0000256" key="1">
    <source>
        <dbReference type="SAM" id="MobiDB-lite"/>
    </source>
</evidence>
<evidence type="ECO:0008006" key="4">
    <source>
        <dbReference type="Google" id="ProtNLM"/>
    </source>
</evidence>
<protein>
    <recommendedName>
        <fullName evidence="4">Silicon transporter</fullName>
    </recommendedName>
</protein>
<feature type="transmembrane region" description="Helical" evidence="2">
    <location>
        <begin position="136"/>
        <end position="155"/>
    </location>
</feature>
<keyword evidence="2" id="KW-0472">Membrane</keyword>
<feature type="transmembrane region" description="Helical" evidence="2">
    <location>
        <begin position="220"/>
        <end position="245"/>
    </location>
</feature>